<name>A0A6L2NZY2_TANCI</name>
<feature type="non-terminal residue" evidence="2">
    <location>
        <position position="592"/>
    </location>
</feature>
<organism evidence="2">
    <name type="scientific">Tanacetum cinerariifolium</name>
    <name type="common">Dalmatian daisy</name>
    <name type="synonym">Chrysanthemum cinerariifolium</name>
    <dbReference type="NCBI Taxonomy" id="118510"/>
    <lineage>
        <taxon>Eukaryota</taxon>
        <taxon>Viridiplantae</taxon>
        <taxon>Streptophyta</taxon>
        <taxon>Embryophyta</taxon>
        <taxon>Tracheophyta</taxon>
        <taxon>Spermatophyta</taxon>
        <taxon>Magnoliopsida</taxon>
        <taxon>eudicotyledons</taxon>
        <taxon>Gunneridae</taxon>
        <taxon>Pentapetalae</taxon>
        <taxon>asterids</taxon>
        <taxon>campanulids</taxon>
        <taxon>Asterales</taxon>
        <taxon>Asteraceae</taxon>
        <taxon>Asteroideae</taxon>
        <taxon>Anthemideae</taxon>
        <taxon>Anthemidinae</taxon>
        <taxon>Tanacetum</taxon>
    </lineage>
</organism>
<gene>
    <name evidence="2" type="ORF">Tci_063806</name>
</gene>
<reference evidence="2" key="1">
    <citation type="journal article" date="2019" name="Sci. Rep.">
        <title>Draft genome of Tanacetum cinerariifolium, the natural source of mosquito coil.</title>
        <authorList>
            <person name="Yamashiro T."/>
            <person name="Shiraishi A."/>
            <person name="Satake H."/>
            <person name="Nakayama K."/>
        </authorList>
    </citation>
    <scope>NUCLEOTIDE SEQUENCE</scope>
</reference>
<evidence type="ECO:0008006" key="3">
    <source>
        <dbReference type="Google" id="ProtNLM"/>
    </source>
</evidence>
<protein>
    <recommendedName>
        <fullName evidence="3">Integrase, catalytic region, zinc finger, CCHC-type, peptidase aspartic, catalytic</fullName>
    </recommendedName>
</protein>
<comment type="caution">
    <text evidence="2">The sequence shown here is derived from an EMBL/GenBank/DDBJ whole genome shotgun (WGS) entry which is preliminary data.</text>
</comment>
<feature type="compositionally biased region" description="Polar residues" evidence="1">
    <location>
        <begin position="428"/>
        <end position="443"/>
    </location>
</feature>
<accession>A0A6L2NZY2</accession>
<proteinExistence type="predicted"/>
<sequence>MATTYSIVLSGKREWVNILKSIDEGPFQMGMIREILVEGEEGALHLGPERAQVYSDLTPEYKKRGIGTVGNGGAQNRVGNVNLGQARQIKCYNCNDKMLLMQAQENGVVLDEEQLLFIASGQENVADKCDAFDSDVDEAPTAQTMFMENISFADPVYDEVGLSYDSDILSEVHDHDNYQDALCKLYEVHEMHDNVQPNCVVDSDAEYTNDAHTKVVDALLTAELATYKEQVKLYERRVKFELTEREQKIDEQLRMVITDRNIKEENLKKELHSVKIFTEMHDAHTVVQARCLELEVELSKLNAKIQHNDHNELLKRFSNLEVQINAKIKCITMDSVKPKGLAPGMYAINVEPLPPRCRKNREVHLDYLKHLKESVETLREIVEEARVERPLDRSLASACLYTKHSQELLEYVKTNVPVIPSTGVYSCTNASKSKPRSNTNKNRISPAKGVNKKKVEEHPRTNKSSSKKANCVDSSISSKRTIINLNYYSVCKTCNKCFIYANHDMCVVDYLNSVNASPFVKNVMRTVKMVWKPKQFKQVWKATGKLLTTVGYQWKPMGRIFTLGKQCLLTRLTQSKVVPIKQTKNVSTSKIV</sequence>
<evidence type="ECO:0000313" key="2">
    <source>
        <dbReference type="EMBL" id="GEU91828.1"/>
    </source>
</evidence>
<evidence type="ECO:0000256" key="1">
    <source>
        <dbReference type="SAM" id="MobiDB-lite"/>
    </source>
</evidence>
<feature type="region of interest" description="Disordered" evidence="1">
    <location>
        <begin position="428"/>
        <end position="470"/>
    </location>
</feature>
<dbReference type="AlphaFoldDB" id="A0A6L2NZY2"/>
<dbReference type="EMBL" id="BKCJ010010492">
    <property type="protein sequence ID" value="GEU91828.1"/>
    <property type="molecule type" value="Genomic_DNA"/>
</dbReference>